<keyword evidence="2" id="KW-1185">Reference proteome</keyword>
<dbReference type="RefSeq" id="WP_025360891.1">
    <property type="nucleotide sequence ID" value="NZ_CP007155.1"/>
</dbReference>
<gene>
    <name evidence="1" type="ORF">KALB_7704</name>
</gene>
<proteinExistence type="predicted"/>
<name>W5WKG4_9PSEU</name>
<protein>
    <submittedName>
        <fullName evidence="1">Uncharacterized protein</fullName>
    </submittedName>
</protein>
<organism evidence="1 2">
    <name type="scientific">Kutzneria albida DSM 43870</name>
    <dbReference type="NCBI Taxonomy" id="1449976"/>
    <lineage>
        <taxon>Bacteria</taxon>
        <taxon>Bacillati</taxon>
        <taxon>Actinomycetota</taxon>
        <taxon>Actinomycetes</taxon>
        <taxon>Pseudonocardiales</taxon>
        <taxon>Pseudonocardiaceae</taxon>
        <taxon>Kutzneria</taxon>
    </lineage>
</organism>
<evidence type="ECO:0000313" key="2">
    <source>
        <dbReference type="Proteomes" id="UP000019225"/>
    </source>
</evidence>
<dbReference type="KEGG" id="kal:KALB_7704"/>
<dbReference type="STRING" id="1449976.KALB_7704"/>
<sequence length="294" mass="31006">MGAFALVAAGVLVVSTPARQEQGPSVSDRIDLAESIGRFVQDQPQDSGYQAPTQHERGVVADGVRAVLGGHPAEAPDLLSPVGYSLRQVVDTGTGRPLYELSDTSGSRRGWGRVLVDTDPAARTGIEVPHPKADLDSELLGVGLFRKVPGSVLVVAGAHRRAAPNKHADMAHVTDSVFEAVHEVLAAQGVPVVQLHGYANDSAPDNDMVVSSGPTLHGPLADRVANALETAGYAICRPWVARCPGLEATTNAQAQWSAAHGDEFVHVEVARENRDSPQDRDRVVAALAQELNGR</sequence>
<dbReference type="EMBL" id="CP007155">
    <property type="protein sequence ID" value="AHI01062.1"/>
    <property type="molecule type" value="Genomic_DNA"/>
</dbReference>
<evidence type="ECO:0000313" key="1">
    <source>
        <dbReference type="EMBL" id="AHI01062.1"/>
    </source>
</evidence>
<accession>W5WKG4</accession>
<dbReference type="Proteomes" id="UP000019225">
    <property type="component" value="Chromosome"/>
</dbReference>
<dbReference type="OrthoDB" id="5493436at2"/>
<dbReference type="HOGENOM" id="CLU_071051_0_0_11"/>
<dbReference type="eggNOG" id="COG4733">
    <property type="taxonomic scope" value="Bacteria"/>
</dbReference>
<reference evidence="1 2" key="1">
    <citation type="journal article" date="2014" name="BMC Genomics">
        <title>Complete genome sequence of producer of the glycopeptide antibiotic Aculeximycin Kutzneria albida DSM 43870T, a representative of minor genus of Pseudonocardiaceae.</title>
        <authorList>
            <person name="Rebets Y."/>
            <person name="Tokovenko B."/>
            <person name="Lushchyk I."/>
            <person name="Ruckert C."/>
            <person name="Zaburannyi N."/>
            <person name="Bechthold A."/>
            <person name="Kalinowski J."/>
            <person name="Luzhetskyy A."/>
        </authorList>
    </citation>
    <scope>NUCLEOTIDE SEQUENCE [LARGE SCALE GENOMIC DNA]</scope>
    <source>
        <strain evidence="1">DSM 43870</strain>
    </source>
</reference>
<dbReference type="AlphaFoldDB" id="W5WKG4"/>